<protein>
    <recommendedName>
        <fullName evidence="4">D-malate dehydrogenase (decarboxylating)</fullName>
        <ecNumber evidence="4">1.1.1.83</ecNumber>
    </recommendedName>
</protein>
<keyword evidence="6 11" id="KW-0560">Oxidoreductase</keyword>
<dbReference type="NCBIfam" id="TIGR02089">
    <property type="entry name" value="TTC"/>
    <property type="match status" value="1"/>
</dbReference>
<evidence type="ECO:0000256" key="5">
    <source>
        <dbReference type="ARBA" id="ARBA00022723"/>
    </source>
</evidence>
<evidence type="ECO:0000256" key="8">
    <source>
        <dbReference type="ARBA" id="ARBA00023211"/>
    </source>
</evidence>
<gene>
    <name evidence="11" type="ORF">FE633_33025</name>
</gene>
<dbReference type="Gene3D" id="3.40.718.10">
    <property type="entry name" value="Isopropylmalate Dehydrogenase"/>
    <property type="match status" value="1"/>
</dbReference>
<comment type="similarity">
    <text evidence="3">Belongs to the isocitrate and isopropylmalate dehydrogenases family.</text>
</comment>
<organism evidence="11 12">
    <name type="scientific">Streptomyces montanus</name>
    <dbReference type="NCBI Taxonomy" id="2580423"/>
    <lineage>
        <taxon>Bacteria</taxon>
        <taxon>Bacillati</taxon>
        <taxon>Actinomycetota</taxon>
        <taxon>Actinomycetes</taxon>
        <taxon>Kitasatosporales</taxon>
        <taxon>Streptomycetaceae</taxon>
        <taxon>Streptomyces</taxon>
    </lineage>
</organism>
<evidence type="ECO:0000256" key="1">
    <source>
        <dbReference type="ARBA" id="ARBA00001936"/>
    </source>
</evidence>
<dbReference type="EMBL" id="VBZC01000046">
    <property type="protein sequence ID" value="TLS42060.1"/>
    <property type="molecule type" value="Genomic_DNA"/>
</dbReference>
<dbReference type="GO" id="GO:0000287">
    <property type="term" value="F:magnesium ion binding"/>
    <property type="evidence" value="ECO:0007669"/>
    <property type="project" value="InterPro"/>
</dbReference>
<evidence type="ECO:0000256" key="7">
    <source>
        <dbReference type="ARBA" id="ARBA00023027"/>
    </source>
</evidence>
<comment type="cofactor">
    <cofactor evidence="1">
        <name>Mn(2+)</name>
        <dbReference type="ChEBI" id="CHEBI:29035"/>
    </cofactor>
</comment>
<dbReference type="GO" id="GO:0051287">
    <property type="term" value="F:NAD binding"/>
    <property type="evidence" value="ECO:0007669"/>
    <property type="project" value="InterPro"/>
</dbReference>
<dbReference type="RefSeq" id="WP_138048850.1">
    <property type="nucleotide sequence ID" value="NZ_VBZC01000046.1"/>
</dbReference>
<dbReference type="Proteomes" id="UP000305906">
    <property type="component" value="Unassembled WGS sequence"/>
</dbReference>
<comment type="caution">
    <text evidence="11">The sequence shown here is derived from an EMBL/GenBank/DDBJ whole genome shotgun (WGS) entry which is preliminary data.</text>
</comment>
<keyword evidence="12" id="KW-1185">Reference proteome</keyword>
<dbReference type="SMART" id="SM01329">
    <property type="entry name" value="Iso_dh"/>
    <property type="match status" value="1"/>
</dbReference>
<keyword evidence="5" id="KW-0479">Metal-binding</keyword>
<evidence type="ECO:0000313" key="11">
    <source>
        <dbReference type="EMBL" id="TLS42060.1"/>
    </source>
</evidence>
<dbReference type="InterPro" id="IPR050501">
    <property type="entry name" value="ICDH/IPMDH"/>
</dbReference>
<name>A0A5R9FIZ2_9ACTN</name>
<dbReference type="GO" id="GO:0046553">
    <property type="term" value="F:D-malate dehydrogenase (decarboxylating) (NAD+) activity"/>
    <property type="evidence" value="ECO:0007669"/>
    <property type="project" value="UniProtKB-EC"/>
</dbReference>
<dbReference type="InterPro" id="IPR011829">
    <property type="entry name" value="TTC_DH"/>
</dbReference>
<evidence type="ECO:0000256" key="9">
    <source>
        <dbReference type="ARBA" id="ARBA00049301"/>
    </source>
</evidence>
<comment type="cofactor">
    <cofactor evidence="2">
        <name>Mg(2+)</name>
        <dbReference type="ChEBI" id="CHEBI:18420"/>
    </cofactor>
</comment>
<dbReference type="InterPro" id="IPR019818">
    <property type="entry name" value="IsoCit/isopropylmalate_DH_CS"/>
</dbReference>
<comment type="catalytic activity">
    <reaction evidence="9">
        <text>(R)-malate + NAD(+) = pyruvate + CO2 + NADH</text>
        <dbReference type="Rhea" id="RHEA:18365"/>
        <dbReference type="ChEBI" id="CHEBI:15361"/>
        <dbReference type="ChEBI" id="CHEBI:15588"/>
        <dbReference type="ChEBI" id="CHEBI:16526"/>
        <dbReference type="ChEBI" id="CHEBI:57540"/>
        <dbReference type="ChEBI" id="CHEBI:57945"/>
        <dbReference type="EC" id="1.1.1.83"/>
    </reaction>
</comment>
<sequence length="364" mass="38956">MTTTRTFRIAAIPADGVGAEVVAAGRAVLDALAADSRGDSQGGFAFDWQEFPWGCGYYERTGKMMDDDGLDRLKDFDAIYFGAVGWPTVPDHVSLWGLRLKICQNFDQWANVRPVHFLPGVQSPLRKADDTELDWVVVRENSEGEYAGLGGRNLAARGQGGEVAVQSALFTEVGCERIMRFAFDLARTRTRRKVSSVTKSNAQQYGMVLWDDVFKRVAADYPDVETESVLVDAMSAKFVLRPEDLSVVVASNLNADILSDLGSALAGSLGLAASANLNPERRFPSMFEPVHGSAPDIAGQGLANPIGAVGSAALMLEHFGLPDQAARLQKAIEATTGAGILTRDVGGTASTEDVTKALIDALNA</sequence>
<evidence type="ECO:0000256" key="3">
    <source>
        <dbReference type="ARBA" id="ARBA00007769"/>
    </source>
</evidence>
<keyword evidence="7" id="KW-0520">NAD</keyword>
<dbReference type="AlphaFoldDB" id="A0A5R9FIZ2"/>
<keyword evidence="8" id="KW-0464">Manganese</keyword>
<dbReference type="PROSITE" id="PS00470">
    <property type="entry name" value="IDH_IMDH"/>
    <property type="match status" value="1"/>
</dbReference>
<dbReference type="PANTHER" id="PTHR43275:SF1">
    <property type="entry name" value="D-MALATE DEHYDROGENASE [DECARBOXYLATING]"/>
    <property type="match status" value="1"/>
</dbReference>
<dbReference type="EC" id="1.1.1.83" evidence="4"/>
<evidence type="ECO:0000313" key="12">
    <source>
        <dbReference type="Proteomes" id="UP000305906"/>
    </source>
</evidence>
<dbReference type="Pfam" id="PF00180">
    <property type="entry name" value="Iso_dh"/>
    <property type="match status" value="1"/>
</dbReference>
<evidence type="ECO:0000256" key="2">
    <source>
        <dbReference type="ARBA" id="ARBA00001946"/>
    </source>
</evidence>
<reference evidence="11 12" key="1">
    <citation type="submission" date="2019-05" db="EMBL/GenBank/DDBJ databases">
        <title>Streptomyces sp. NEAU-C151, a novel actinomycete isolated from soil.</title>
        <authorList>
            <person name="Han L."/>
            <person name="Jiang H."/>
        </authorList>
    </citation>
    <scope>NUCLEOTIDE SEQUENCE [LARGE SCALE GENOMIC DNA]</scope>
    <source>
        <strain evidence="11 12">NEAU-C151</strain>
    </source>
</reference>
<proteinExistence type="inferred from homology"/>
<dbReference type="InterPro" id="IPR024084">
    <property type="entry name" value="IsoPropMal-DH-like_dom"/>
</dbReference>
<dbReference type="SUPFAM" id="SSF53659">
    <property type="entry name" value="Isocitrate/Isopropylmalate dehydrogenase-like"/>
    <property type="match status" value="1"/>
</dbReference>
<feature type="domain" description="Isopropylmalate dehydrogenase-like" evidence="10">
    <location>
        <begin position="8"/>
        <end position="358"/>
    </location>
</feature>
<accession>A0A5R9FIZ2</accession>
<evidence type="ECO:0000256" key="4">
    <source>
        <dbReference type="ARBA" id="ARBA00013126"/>
    </source>
</evidence>
<evidence type="ECO:0000259" key="10">
    <source>
        <dbReference type="SMART" id="SM01329"/>
    </source>
</evidence>
<dbReference type="PANTHER" id="PTHR43275">
    <property type="entry name" value="D-MALATE DEHYDROGENASE [DECARBOXYLATING]"/>
    <property type="match status" value="1"/>
</dbReference>
<evidence type="ECO:0000256" key="6">
    <source>
        <dbReference type="ARBA" id="ARBA00023002"/>
    </source>
</evidence>